<dbReference type="GeneID" id="54286168"/>
<name>A0A6A5XJM5_9PLEO</name>
<dbReference type="AlphaFoldDB" id="A0A6A5XJM5"/>
<sequence>MFSTDTGRIELTSDTVHFFFLFENASRVRGNCSVPATRPICDPGIATTRVWESLSARCFLSQGGTRLSANRAKGVSHSRLKDRAMSMHICRIEPIPTIVVAYLRGTTVISCRRLGFNAFYLLKRSLYIAPIGRHFKSTHIWKASSFHGVDSRPLSSTCATATEVAISNQ</sequence>
<reference evidence="1" key="1">
    <citation type="journal article" date="2020" name="Stud. Mycol.">
        <title>101 Dothideomycetes genomes: a test case for predicting lifestyles and emergence of pathogens.</title>
        <authorList>
            <person name="Haridas S."/>
            <person name="Albert R."/>
            <person name="Binder M."/>
            <person name="Bloem J."/>
            <person name="Labutti K."/>
            <person name="Salamov A."/>
            <person name="Andreopoulos B."/>
            <person name="Baker S."/>
            <person name="Barry K."/>
            <person name="Bills G."/>
            <person name="Bluhm B."/>
            <person name="Cannon C."/>
            <person name="Castanera R."/>
            <person name="Culley D."/>
            <person name="Daum C."/>
            <person name="Ezra D."/>
            <person name="Gonzalez J."/>
            <person name="Henrissat B."/>
            <person name="Kuo A."/>
            <person name="Liang C."/>
            <person name="Lipzen A."/>
            <person name="Lutzoni F."/>
            <person name="Magnuson J."/>
            <person name="Mondo S."/>
            <person name="Nolan M."/>
            <person name="Ohm R."/>
            <person name="Pangilinan J."/>
            <person name="Park H.-J."/>
            <person name="Ramirez L."/>
            <person name="Alfaro M."/>
            <person name="Sun H."/>
            <person name="Tritt A."/>
            <person name="Yoshinaga Y."/>
            <person name="Zwiers L.-H."/>
            <person name="Turgeon B."/>
            <person name="Goodwin S."/>
            <person name="Spatafora J."/>
            <person name="Crous P."/>
            <person name="Grigoriev I."/>
        </authorList>
    </citation>
    <scope>NUCLEOTIDE SEQUENCE</scope>
    <source>
        <strain evidence="1">CBS 175.79</strain>
    </source>
</reference>
<protein>
    <submittedName>
        <fullName evidence="1">Uncharacterized protein</fullName>
    </submittedName>
</protein>
<dbReference type="EMBL" id="ML978072">
    <property type="protein sequence ID" value="KAF2013041.1"/>
    <property type="molecule type" value="Genomic_DNA"/>
</dbReference>
<keyword evidence="2" id="KW-1185">Reference proteome</keyword>
<accession>A0A6A5XJM5</accession>
<evidence type="ECO:0000313" key="1">
    <source>
        <dbReference type="EMBL" id="KAF2013041.1"/>
    </source>
</evidence>
<evidence type="ECO:0000313" key="2">
    <source>
        <dbReference type="Proteomes" id="UP000799778"/>
    </source>
</evidence>
<dbReference type="Proteomes" id="UP000799778">
    <property type="component" value="Unassembled WGS sequence"/>
</dbReference>
<dbReference type="RefSeq" id="XP_033381380.1">
    <property type="nucleotide sequence ID" value="XM_033528771.1"/>
</dbReference>
<organism evidence="1 2">
    <name type="scientific">Aaosphaeria arxii CBS 175.79</name>
    <dbReference type="NCBI Taxonomy" id="1450172"/>
    <lineage>
        <taxon>Eukaryota</taxon>
        <taxon>Fungi</taxon>
        <taxon>Dikarya</taxon>
        <taxon>Ascomycota</taxon>
        <taxon>Pezizomycotina</taxon>
        <taxon>Dothideomycetes</taxon>
        <taxon>Pleosporomycetidae</taxon>
        <taxon>Pleosporales</taxon>
        <taxon>Pleosporales incertae sedis</taxon>
        <taxon>Aaosphaeria</taxon>
    </lineage>
</organism>
<proteinExistence type="predicted"/>
<gene>
    <name evidence="1" type="ORF">BU24DRAFT_425603</name>
</gene>